<reference evidence="2 3" key="1">
    <citation type="submission" date="2016-07" db="EMBL/GenBank/DDBJ databases">
        <title>Complete genome sequence of Bradyrhizobium icense LMTR 13T, a potential inoculant strain isolated from lima bean (Phaseolus lunatus) in Peru.</title>
        <authorList>
            <person name="Ormeno-Orrillo E."/>
            <person name="Duran D."/>
            <person name="Rogel M.A."/>
            <person name="Rey L."/>
            <person name="Imperial J."/>
            <person name="Ruiz-Argueso T."/>
            <person name="Martinez-Romero E."/>
        </authorList>
    </citation>
    <scope>NUCLEOTIDE SEQUENCE [LARGE SCALE GENOMIC DNA]</scope>
    <source>
        <strain evidence="2 3">LMTR 13</strain>
    </source>
</reference>
<keyword evidence="3" id="KW-1185">Reference proteome</keyword>
<protein>
    <submittedName>
        <fullName evidence="2">Uncharacterized protein</fullName>
    </submittedName>
</protein>
<sequence length="69" mass="7567">MSRLIDPSKSTLPTSPIANVHEQPKLGYPTAVVAFRQMLIEAKIDPTNCDQDPPLVTGAVQPRDKALQR</sequence>
<dbReference type="Proteomes" id="UP000092839">
    <property type="component" value="Chromosome"/>
</dbReference>
<feature type="compositionally biased region" description="Polar residues" evidence="1">
    <location>
        <begin position="8"/>
        <end position="17"/>
    </location>
</feature>
<gene>
    <name evidence="2" type="ORF">LMTR13_07660</name>
</gene>
<dbReference type="AlphaFoldDB" id="A0A1B1UBC1"/>
<evidence type="ECO:0000313" key="3">
    <source>
        <dbReference type="Proteomes" id="UP000092839"/>
    </source>
</evidence>
<accession>A0A1B1UBC1</accession>
<feature type="region of interest" description="Disordered" evidence="1">
    <location>
        <begin position="1"/>
        <end position="21"/>
    </location>
</feature>
<evidence type="ECO:0000256" key="1">
    <source>
        <dbReference type="SAM" id="MobiDB-lite"/>
    </source>
</evidence>
<organism evidence="2 3">
    <name type="scientific">Bradyrhizobium icense</name>
    <dbReference type="NCBI Taxonomy" id="1274631"/>
    <lineage>
        <taxon>Bacteria</taxon>
        <taxon>Pseudomonadati</taxon>
        <taxon>Pseudomonadota</taxon>
        <taxon>Alphaproteobacteria</taxon>
        <taxon>Hyphomicrobiales</taxon>
        <taxon>Nitrobacteraceae</taxon>
        <taxon>Bradyrhizobium</taxon>
    </lineage>
</organism>
<evidence type="ECO:0000313" key="2">
    <source>
        <dbReference type="EMBL" id="ANW00077.1"/>
    </source>
</evidence>
<dbReference type="KEGG" id="bic:LMTR13_07660"/>
<name>A0A1B1UBC1_9BRAD</name>
<proteinExistence type="predicted"/>
<dbReference type="EMBL" id="CP016428">
    <property type="protein sequence ID" value="ANW00077.1"/>
    <property type="molecule type" value="Genomic_DNA"/>
</dbReference>
<feature type="region of interest" description="Disordered" evidence="1">
    <location>
        <begin position="46"/>
        <end position="69"/>
    </location>
</feature>